<dbReference type="InterPro" id="IPR036779">
    <property type="entry name" value="LysM_dom_sf"/>
</dbReference>
<dbReference type="PANTHER" id="PTHR34997">
    <property type="entry name" value="AM15"/>
    <property type="match status" value="1"/>
</dbReference>
<evidence type="ECO:0000313" key="4">
    <source>
        <dbReference type="EMBL" id="KAG5637273.1"/>
    </source>
</evidence>
<dbReference type="EMBL" id="JABCKI010005844">
    <property type="protein sequence ID" value="KAG5637273.1"/>
    <property type="molecule type" value="Genomic_DNA"/>
</dbReference>
<dbReference type="OrthoDB" id="5985073at2759"/>
<dbReference type="AlphaFoldDB" id="A0A9P7K550"/>
<organism evidence="4 5">
    <name type="scientific">Sphagnurus paluster</name>
    <dbReference type="NCBI Taxonomy" id="117069"/>
    <lineage>
        <taxon>Eukaryota</taxon>
        <taxon>Fungi</taxon>
        <taxon>Dikarya</taxon>
        <taxon>Basidiomycota</taxon>
        <taxon>Agaricomycotina</taxon>
        <taxon>Agaricomycetes</taxon>
        <taxon>Agaricomycetidae</taxon>
        <taxon>Agaricales</taxon>
        <taxon>Tricholomatineae</taxon>
        <taxon>Lyophyllaceae</taxon>
        <taxon>Sphagnurus</taxon>
    </lineage>
</organism>
<dbReference type="Pfam" id="PF01476">
    <property type="entry name" value="LysM"/>
    <property type="match status" value="3"/>
</dbReference>
<keyword evidence="2" id="KW-0843">Virulence</keyword>
<feature type="domain" description="LysM" evidence="3">
    <location>
        <begin position="129"/>
        <end position="176"/>
    </location>
</feature>
<dbReference type="SMART" id="SM00257">
    <property type="entry name" value="LysM"/>
    <property type="match status" value="3"/>
</dbReference>
<keyword evidence="1" id="KW-0147">Chitin-binding</keyword>
<reference evidence="4" key="2">
    <citation type="submission" date="2021-10" db="EMBL/GenBank/DDBJ databases">
        <title>Phylogenomics reveals ancestral predisposition of the termite-cultivated fungus Termitomyces towards a domesticated lifestyle.</title>
        <authorList>
            <person name="Auxier B."/>
            <person name="Grum-Grzhimaylo A."/>
            <person name="Cardenas M.E."/>
            <person name="Lodge J.D."/>
            <person name="Laessoe T."/>
            <person name="Pedersen O."/>
            <person name="Smith M.E."/>
            <person name="Kuyper T.W."/>
            <person name="Franco-Molano E.A."/>
            <person name="Baroni T.J."/>
            <person name="Aanen D.K."/>
        </authorList>
    </citation>
    <scope>NUCLEOTIDE SEQUENCE</scope>
    <source>
        <strain evidence="4">D49</strain>
    </source>
</reference>
<name>A0A9P7K550_9AGAR</name>
<feature type="domain" description="LysM" evidence="3">
    <location>
        <begin position="6"/>
        <end position="51"/>
    </location>
</feature>
<protein>
    <recommendedName>
        <fullName evidence="3">LysM domain-containing protein</fullName>
    </recommendedName>
</protein>
<dbReference type="InterPro" id="IPR052210">
    <property type="entry name" value="LysM1-like"/>
</dbReference>
<dbReference type="GO" id="GO:0008061">
    <property type="term" value="F:chitin binding"/>
    <property type="evidence" value="ECO:0007669"/>
    <property type="project" value="UniProtKB-KW"/>
</dbReference>
<dbReference type="InterPro" id="IPR018392">
    <property type="entry name" value="LysM"/>
</dbReference>
<dbReference type="SUPFAM" id="SSF54106">
    <property type="entry name" value="LysM domain"/>
    <property type="match status" value="1"/>
</dbReference>
<evidence type="ECO:0000256" key="2">
    <source>
        <dbReference type="ARBA" id="ARBA00023026"/>
    </source>
</evidence>
<dbReference type="Gene3D" id="3.10.350.10">
    <property type="entry name" value="LysM domain"/>
    <property type="match status" value="3"/>
</dbReference>
<reference evidence="4" key="1">
    <citation type="submission" date="2021-02" db="EMBL/GenBank/DDBJ databases">
        <authorList>
            <person name="Nieuwenhuis M."/>
            <person name="Van De Peppel L.J.J."/>
        </authorList>
    </citation>
    <scope>NUCLEOTIDE SEQUENCE</scope>
    <source>
        <strain evidence="4">D49</strain>
    </source>
</reference>
<accession>A0A9P7K550</accession>
<keyword evidence="5" id="KW-1185">Reference proteome</keyword>
<evidence type="ECO:0000256" key="1">
    <source>
        <dbReference type="ARBA" id="ARBA00022669"/>
    </source>
</evidence>
<feature type="domain" description="LysM" evidence="3">
    <location>
        <begin position="190"/>
        <end position="234"/>
    </location>
</feature>
<dbReference type="PROSITE" id="PS51782">
    <property type="entry name" value="LYSM"/>
    <property type="match status" value="3"/>
</dbReference>
<dbReference type="CDD" id="cd00118">
    <property type="entry name" value="LysM"/>
    <property type="match status" value="2"/>
</dbReference>
<sequence>MCATQPVYTIKSGDGCFDVASANGITLDKLYSNNPNLAGACNIYPGQTLCVAGAPTSTSTSTTPSPTSTQCTRKTTVLVGDDCDTISARAVSMHTHVAPQLNPTINAACTNLIGGTAICTDSALNNCGSVYAVKGTEGGCAGIATALKITLAQLLSLNPNVNAQCTNIYVGEMLCTSQRAAGTPSTACSRKYSLVSGDTCTVAAGKNSLTNAQLLALNPGLSCNSMVPDTQICSFSPATSICPKLVQTNLGDSCFSLAQNVSMALEEWQSINVGLSCNPLPLNYLVCSAYGNATLPEVPSGANPTALPLCGAYDKKKYCCSKFSVSADLFSSPLCLRENANCIGDAGVVKPTASATPTFTLTPTNYPTPTPEPNQEPVRAVHRGIAVSDLFVSPCVQVLKFLPVSKNGCTKNCDKGLPVGWIDLPQQPITNYTFPAGDYSSTGGNPCGVCDSKNAAVVCVVPS</sequence>
<proteinExistence type="predicted"/>
<dbReference type="PANTHER" id="PTHR34997:SF1">
    <property type="entry name" value="PEPTIDOGLYCAN-BINDING LYSIN DOMAIN"/>
    <property type="match status" value="1"/>
</dbReference>
<evidence type="ECO:0000259" key="3">
    <source>
        <dbReference type="PROSITE" id="PS51782"/>
    </source>
</evidence>
<dbReference type="Proteomes" id="UP000717328">
    <property type="component" value="Unassembled WGS sequence"/>
</dbReference>
<gene>
    <name evidence="4" type="ORF">H0H81_005167</name>
</gene>
<comment type="caution">
    <text evidence="4">The sequence shown here is derived from an EMBL/GenBank/DDBJ whole genome shotgun (WGS) entry which is preliminary data.</text>
</comment>
<evidence type="ECO:0000313" key="5">
    <source>
        <dbReference type="Proteomes" id="UP000717328"/>
    </source>
</evidence>